<dbReference type="Gene3D" id="1.10.510.10">
    <property type="entry name" value="Transferase(Phosphotransferase) domain 1"/>
    <property type="match status" value="1"/>
</dbReference>
<feature type="domain" description="Protein kinase" evidence="12">
    <location>
        <begin position="84"/>
        <end position="366"/>
    </location>
</feature>
<evidence type="ECO:0000256" key="6">
    <source>
        <dbReference type="ARBA" id="ARBA00022777"/>
    </source>
</evidence>
<dbReference type="InterPro" id="IPR001245">
    <property type="entry name" value="Ser-Thr/Tyr_kinase_cat_dom"/>
</dbReference>
<dbReference type="OrthoDB" id="4062651at2759"/>
<dbReference type="Proteomes" id="UP001153076">
    <property type="component" value="Unassembled WGS sequence"/>
</dbReference>
<evidence type="ECO:0000259" key="12">
    <source>
        <dbReference type="PROSITE" id="PS50011"/>
    </source>
</evidence>
<feature type="binding site" evidence="10">
    <location>
        <position position="119"/>
    </location>
    <ligand>
        <name>ATP</name>
        <dbReference type="ChEBI" id="CHEBI:30616"/>
    </ligand>
</feature>
<dbReference type="Gene3D" id="3.30.200.20">
    <property type="entry name" value="Phosphorylase Kinase, domain 1"/>
    <property type="match status" value="1"/>
</dbReference>
<keyword evidence="3" id="KW-0472">Membrane</keyword>
<dbReference type="FunFam" id="1.10.510.10:FF:000095">
    <property type="entry name" value="protein STRUBBELIG-RECEPTOR FAMILY 8"/>
    <property type="match status" value="1"/>
</dbReference>
<feature type="compositionally biased region" description="Polar residues" evidence="11">
    <location>
        <begin position="413"/>
        <end position="423"/>
    </location>
</feature>
<protein>
    <recommendedName>
        <fullName evidence="2">non-specific serine/threonine protein kinase</fullName>
        <ecNumber evidence="2">2.7.11.1</ecNumber>
    </recommendedName>
</protein>
<evidence type="ECO:0000256" key="5">
    <source>
        <dbReference type="ARBA" id="ARBA00022741"/>
    </source>
</evidence>
<comment type="catalytic activity">
    <reaction evidence="8">
        <text>L-threonyl-[protein] + ATP = O-phospho-L-threonyl-[protein] + ADP + H(+)</text>
        <dbReference type="Rhea" id="RHEA:46608"/>
        <dbReference type="Rhea" id="RHEA-COMP:11060"/>
        <dbReference type="Rhea" id="RHEA-COMP:11605"/>
        <dbReference type="ChEBI" id="CHEBI:15378"/>
        <dbReference type="ChEBI" id="CHEBI:30013"/>
        <dbReference type="ChEBI" id="CHEBI:30616"/>
        <dbReference type="ChEBI" id="CHEBI:61977"/>
        <dbReference type="ChEBI" id="CHEBI:456216"/>
        <dbReference type="EC" id="2.7.11.1"/>
    </reaction>
</comment>
<keyword evidence="7 10" id="KW-0067">ATP-binding</keyword>
<dbReference type="PROSITE" id="PS00107">
    <property type="entry name" value="PROTEIN_KINASE_ATP"/>
    <property type="match status" value="1"/>
</dbReference>
<dbReference type="SUPFAM" id="SSF56112">
    <property type="entry name" value="Protein kinase-like (PK-like)"/>
    <property type="match status" value="1"/>
</dbReference>
<dbReference type="AlphaFoldDB" id="A0A9Q1KCR8"/>
<reference evidence="13" key="1">
    <citation type="submission" date="2022-04" db="EMBL/GenBank/DDBJ databases">
        <title>Carnegiea gigantea Genome sequencing and assembly v2.</title>
        <authorList>
            <person name="Copetti D."/>
            <person name="Sanderson M.J."/>
            <person name="Burquez A."/>
            <person name="Wojciechowski M.F."/>
        </authorList>
    </citation>
    <scope>NUCLEOTIDE SEQUENCE</scope>
    <source>
        <strain evidence="13">SGP5-SGP5p</strain>
        <tissue evidence="13">Aerial part</tissue>
    </source>
</reference>
<feature type="region of interest" description="Disordered" evidence="11">
    <location>
        <begin position="385"/>
        <end position="423"/>
    </location>
</feature>
<evidence type="ECO:0000256" key="7">
    <source>
        <dbReference type="ARBA" id="ARBA00022840"/>
    </source>
</evidence>
<dbReference type="GO" id="GO:0005886">
    <property type="term" value="C:plasma membrane"/>
    <property type="evidence" value="ECO:0007669"/>
    <property type="project" value="UniProtKB-SubCell"/>
</dbReference>
<dbReference type="EC" id="2.7.11.1" evidence="2"/>
<dbReference type="GO" id="GO:0005524">
    <property type="term" value="F:ATP binding"/>
    <property type="evidence" value="ECO:0007669"/>
    <property type="project" value="UniProtKB-UniRule"/>
</dbReference>
<organism evidence="13 14">
    <name type="scientific">Carnegiea gigantea</name>
    <dbReference type="NCBI Taxonomy" id="171969"/>
    <lineage>
        <taxon>Eukaryota</taxon>
        <taxon>Viridiplantae</taxon>
        <taxon>Streptophyta</taxon>
        <taxon>Embryophyta</taxon>
        <taxon>Tracheophyta</taxon>
        <taxon>Spermatophyta</taxon>
        <taxon>Magnoliopsida</taxon>
        <taxon>eudicotyledons</taxon>
        <taxon>Gunneridae</taxon>
        <taxon>Pentapetalae</taxon>
        <taxon>Caryophyllales</taxon>
        <taxon>Cactineae</taxon>
        <taxon>Cactaceae</taxon>
        <taxon>Cactoideae</taxon>
        <taxon>Echinocereeae</taxon>
        <taxon>Carnegiea</taxon>
    </lineage>
</organism>
<dbReference type="CDD" id="cd14066">
    <property type="entry name" value="STKc_IRAK"/>
    <property type="match status" value="1"/>
</dbReference>
<evidence type="ECO:0000256" key="8">
    <source>
        <dbReference type="ARBA" id="ARBA00047899"/>
    </source>
</evidence>
<evidence type="ECO:0000313" key="13">
    <source>
        <dbReference type="EMBL" id="KAJ8441125.1"/>
    </source>
</evidence>
<evidence type="ECO:0000256" key="10">
    <source>
        <dbReference type="PROSITE-ProRule" id="PRU10141"/>
    </source>
</evidence>
<feature type="compositionally biased region" description="Basic residues" evidence="11">
    <location>
        <begin position="402"/>
        <end position="412"/>
    </location>
</feature>
<keyword evidence="14" id="KW-1185">Reference proteome</keyword>
<keyword evidence="4" id="KW-0808">Transferase</keyword>
<dbReference type="InterPro" id="IPR017441">
    <property type="entry name" value="Protein_kinase_ATP_BS"/>
</dbReference>
<dbReference type="PANTHER" id="PTHR45621">
    <property type="entry name" value="OS01G0588500 PROTEIN-RELATED"/>
    <property type="match status" value="1"/>
</dbReference>
<feature type="compositionally biased region" description="Basic and acidic residues" evidence="11">
    <location>
        <begin position="385"/>
        <end position="401"/>
    </location>
</feature>
<dbReference type="PROSITE" id="PS50011">
    <property type="entry name" value="PROTEIN_KINASE_DOM"/>
    <property type="match status" value="1"/>
</dbReference>
<evidence type="ECO:0000256" key="1">
    <source>
        <dbReference type="ARBA" id="ARBA00004236"/>
    </source>
</evidence>
<keyword evidence="6" id="KW-0418">Kinase</keyword>
<accession>A0A9Q1KCR8</accession>
<gene>
    <name evidence="13" type="ORF">Cgig2_006954</name>
</gene>
<comment type="catalytic activity">
    <reaction evidence="9">
        <text>L-seryl-[protein] + ATP = O-phospho-L-seryl-[protein] + ADP + H(+)</text>
        <dbReference type="Rhea" id="RHEA:17989"/>
        <dbReference type="Rhea" id="RHEA-COMP:9863"/>
        <dbReference type="Rhea" id="RHEA-COMP:11604"/>
        <dbReference type="ChEBI" id="CHEBI:15378"/>
        <dbReference type="ChEBI" id="CHEBI:29999"/>
        <dbReference type="ChEBI" id="CHEBI:30616"/>
        <dbReference type="ChEBI" id="CHEBI:83421"/>
        <dbReference type="ChEBI" id="CHEBI:456216"/>
        <dbReference type="EC" id="2.7.11.1"/>
    </reaction>
</comment>
<dbReference type="InterPro" id="IPR011009">
    <property type="entry name" value="Kinase-like_dom_sf"/>
</dbReference>
<comment type="caution">
    <text evidence="13">The sequence shown here is derived from an EMBL/GenBank/DDBJ whole genome shotgun (WGS) entry which is preliminary data.</text>
</comment>
<evidence type="ECO:0000256" key="2">
    <source>
        <dbReference type="ARBA" id="ARBA00012513"/>
    </source>
</evidence>
<comment type="subcellular location">
    <subcellularLocation>
        <location evidence="1">Cell membrane</location>
    </subcellularLocation>
</comment>
<sequence>MGSSKKITLSSFLPCCFTPKESESKPKPEQKRVVPSSSPQRLSILDLSNPGSELSISDLSSSLIGSNLHVFTLDELRVITNNFSYSGNFIGEGGFGAVYKGFIHHKLRAGLRAQNVAVKVLDLEGSQGHKEWLAEVIFLGQLRHPHLVKLIGYCCEKEQRVLVYEYMARGNLDNQLFRRYSIALPWLKRMKIALGAAKGLSFLHEENKPVIFRDFKAANVLLDSDFKAKLSDFGFARDGPDGDKSHVTTEHILGTKGYVAPEYVMTGHLTTMSDVYSFGVVLLELLTGRRSMDKNRPRREQSLVEWARHLLRNPRKIDLIMDPRLDGEYSGQGVRVAATLAYQCLSHQPKSRPKMSAVVKTLESILEMKDDIPTKFVYVVPKEEHKRDRVNQVKDHKENGNRLRHNALHKRISNGSDSPRYQR</sequence>
<keyword evidence="5 10" id="KW-0547">Nucleotide-binding</keyword>
<dbReference type="GO" id="GO:0004674">
    <property type="term" value="F:protein serine/threonine kinase activity"/>
    <property type="evidence" value="ECO:0007669"/>
    <property type="project" value="UniProtKB-EC"/>
</dbReference>
<dbReference type="Pfam" id="PF07714">
    <property type="entry name" value="PK_Tyr_Ser-Thr"/>
    <property type="match status" value="1"/>
</dbReference>
<proteinExistence type="predicted"/>
<dbReference type="InterPro" id="IPR050823">
    <property type="entry name" value="Plant_Ser_Thr_Prot_Kinase"/>
</dbReference>
<feature type="region of interest" description="Disordered" evidence="11">
    <location>
        <begin position="19"/>
        <end position="38"/>
    </location>
</feature>
<dbReference type="FunFam" id="3.30.200.20:FF:000228">
    <property type="entry name" value="Serine/threonine-protein kinase BIK1"/>
    <property type="match status" value="1"/>
</dbReference>
<feature type="compositionally biased region" description="Basic and acidic residues" evidence="11">
    <location>
        <begin position="20"/>
        <end position="32"/>
    </location>
</feature>
<evidence type="ECO:0000256" key="11">
    <source>
        <dbReference type="SAM" id="MobiDB-lite"/>
    </source>
</evidence>
<dbReference type="EMBL" id="JAKOGI010000175">
    <property type="protein sequence ID" value="KAJ8441125.1"/>
    <property type="molecule type" value="Genomic_DNA"/>
</dbReference>
<dbReference type="InterPro" id="IPR000719">
    <property type="entry name" value="Prot_kinase_dom"/>
</dbReference>
<evidence type="ECO:0000256" key="4">
    <source>
        <dbReference type="ARBA" id="ARBA00022679"/>
    </source>
</evidence>
<evidence type="ECO:0000256" key="3">
    <source>
        <dbReference type="ARBA" id="ARBA00022475"/>
    </source>
</evidence>
<evidence type="ECO:0000313" key="14">
    <source>
        <dbReference type="Proteomes" id="UP001153076"/>
    </source>
</evidence>
<evidence type="ECO:0000256" key="9">
    <source>
        <dbReference type="ARBA" id="ARBA00048679"/>
    </source>
</evidence>
<name>A0A9Q1KCR8_9CARY</name>
<keyword evidence="3" id="KW-1003">Cell membrane</keyword>